<feature type="transmembrane region" description="Helical" evidence="2">
    <location>
        <begin position="260"/>
        <end position="284"/>
    </location>
</feature>
<keyword evidence="2" id="KW-1133">Transmembrane helix</keyword>
<keyword evidence="2" id="KW-0472">Membrane</keyword>
<dbReference type="OrthoDB" id="3266941at2759"/>
<keyword evidence="3" id="KW-0732">Signal</keyword>
<evidence type="ECO:0000256" key="1">
    <source>
        <dbReference type="SAM" id="MobiDB-lite"/>
    </source>
</evidence>
<feature type="compositionally biased region" description="Low complexity" evidence="1">
    <location>
        <begin position="490"/>
        <end position="503"/>
    </location>
</feature>
<feature type="compositionally biased region" description="Polar residues" evidence="1">
    <location>
        <begin position="541"/>
        <end position="550"/>
    </location>
</feature>
<dbReference type="Proteomes" id="UP000053257">
    <property type="component" value="Unassembled WGS sequence"/>
</dbReference>
<keyword evidence="5" id="KW-1185">Reference proteome</keyword>
<evidence type="ECO:0000256" key="2">
    <source>
        <dbReference type="SAM" id="Phobius"/>
    </source>
</evidence>
<evidence type="ECO:0000313" key="4">
    <source>
        <dbReference type="EMBL" id="KIP09696.1"/>
    </source>
</evidence>
<evidence type="ECO:0000313" key="5">
    <source>
        <dbReference type="Proteomes" id="UP000053257"/>
    </source>
</evidence>
<keyword evidence="2" id="KW-0812">Transmembrane</keyword>
<feature type="chain" id="PRO_5002181191" description="Mid2 domain-containing protein" evidence="3">
    <location>
        <begin position="23"/>
        <end position="559"/>
    </location>
</feature>
<dbReference type="AlphaFoldDB" id="A0A0C3S2T3"/>
<dbReference type="EMBL" id="KN840463">
    <property type="protein sequence ID" value="KIP09696.1"/>
    <property type="molecule type" value="Genomic_DNA"/>
</dbReference>
<evidence type="ECO:0000256" key="3">
    <source>
        <dbReference type="SAM" id="SignalP"/>
    </source>
</evidence>
<organism evidence="4 5">
    <name type="scientific">Phlebiopsis gigantea (strain 11061_1 CR5-6)</name>
    <name type="common">White-rot fungus</name>
    <name type="synonym">Peniophora gigantea</name>
    <dbReference type="NCBI Taxonomy" id="745531"/>
    <lineage>
        <taxon>Eukaryota</taxon>
        <taxon>Fungi</taxon>
        <taxon>Dikarya</taxon>
        <taxon>Basidiomycota</taxon>
        <taxon>Agaricomycotina</taxon>
        <taxon>Agaricomycetes</taxon>
        <taxon>Polyporales</taxon>
        <taxon>Phanerochaetaceae</taxon>
        <taxon>Phlebiopsis</taxon>
    </lineage>
</organism>
<proteinExistence type="predicted"/>
<feature type="signal peptide" evidence="3">
    <location>
        <begin position="1"/>
        <end position="22"/>
    </location>
</feature>
<feature type="region of interest" description="Disordered" evidence="1">
    <location>
        <begin position="466"/>
        <end position="485"/>
    </location>
</feature>
<feature type="region of interest" description="Disordered" evidence="1">
    <location>
        <begin position="363"/>
        <end position="429"/>
    </location>
</feature>
<name>A0A0C3S2T3_PHLG1</name>
<evidence type="ECO:0008006" key="6">
    <source>
        <dbReference type="Google" id="ProtNLM"/>
    </source>
</evidence>
<gene>
    <name evidence="4" type="ORF">PHLGIDRAFT_11814</name>
</gene>
<accession>A0A0C3S2T3</accession>
<reference evidence="4 5" key="1">
    <citation type="journal article" date="2014" name="PLoS Genet.">
        <title>Analysis of the Phlebiopsis gigantea genome, transcriptome and secretome provides insight into its pioneer colonization strategies of wood.</title>
        <authorList>
            <person name="Hori C."/>
            <person name="Ishida T."/>
            <person name="Igarashi K."/>
            <person name="Samejima M."/>
            <person name="Suzuki H."/>
            <person name="Master E."/>
            <person name="Ferreira P."/>
            <person name="Ruiz-Duenas F.J."/>
            <person name="Held B."/>
            <person name="Canessa P."/>
            <person name="Larrondo L.F."/>
            <person name="Schmoll M."/>
            <person name="Druzhinina I.S."/>
            <person name="Kubicek C.P."/>
            <person name="Gaskell J.A."/>
            <person name="Kersten P."/>
            <person name="St John F."/>
            <person name="Glasner J."/>
            <person name="Sabat G."/>
            <person name="Splinter BonDurant S."/>
            <person name="Syed K."/>
            <person name="Yadav J."/>
            <person name="Mgbeahuruike A.C."/>
            <person name="Kovalchuk A."/>
            <person name="Asiegbu F.O."/>
            <person name="Lackner G."/>
            <person name="Hoffmeister D."/>
            <person name="Rencoret J."/>
            <person name="Gutierrez A."/>
            <person name="Sun H."/>
            <person name="Lindquist E."/>
            <person name="Barry K."/>
            <person name="Riley R."/>
            <person name="Grigoriev I.V."/>
            <person name="Henrissat B."/>
            <person name="Kues U."/>
            <person name="Berka R.M."/>
            <person name="Martinez A.T."/>
            <person name="Covert S.F."/>
            <person name="Blanchette R.A."/>
            <person name="Cullen D."/>
        </authorList>
    </citation>
    <scope>NUCLEOTIDE SEQUENCE [LARGE SCALE GENOMIC DNA]</scope>
    <source>
        <strain evidence="4 5">11061_1 CR5-6</strain>
    </source>
</reference>
<sequence length="559" mass="58175">MTFVLLALASIVLAFGPQVVLSFNSITFSAVQQCGNFSVHFSGGTLPTSLPLTLTVVPFNLTPISIDISRASWDPIKLTGVAVSFLPFPADTQFVASLDDANGASTGPVSDVIRVDPSEDASCLSANSFSLEQRYIVNSTLSQCQDFNVTYDPSVVDSPPTVRSFVPKGRPLFLNENVLASTLGRTAYSLAAREGQQVVLVFSDDTGFRQATDLLAVGGDSNSPAGCLPSNQASTATSGLTSATSTAVASSSHGGLSKGGIVAIGVVCGLSVGGIALAMAFWFCRERGRIRRRLGRGDSEIPGSGGGYIFSSNQMKMAVFLDSPKLSPGLASVVEKPLPKAPSATSGGSVLVTRNPAYTQASLDFSPAPFPRPSTSSLQLSLPDDRPRPPSIPVPVYTPKSSFSDIIGSPPRDSIVPTPRVVERGRTPSLTSDEIENILDMATLYSAPGSPAQRSRVLQVLSGDSLSSWHRSQGGSGASASPARSLSLASSPSISIRSPTTPGLLTPISASTEREPPQADLPLSPVPSPMTPGFSMPSIDEVSSQISGTGNWEIVSPRT</sequence>
<dbReference type="HOGENOM" id="CLU_035742_0_0_1"/>
<protein>
    <recommendedName>
        <fullName evidence="6">Mid2 domain-containing protein</fullName>
    </recommendedName>
</protein>
<feature type="region of interest" description="Disordered" evidence="1">
    <location>
        <begin position="490"/>
        <end position="559"/>
    </location>
</feature>